<sequence length="48" mass="5328">MNIFCTGSKGFIGTNLVERLKKEGHDVQGLDIRNGPGCDVNYFPRLNC</sequence>
<reference evidence="2" key="1">
    <citation type="journal article" date="2014" name="Front. Microbiol.">
        <title>High frequency of phylogenetically diverse reductive dehalogenase-homologous genes in deep subseafloor sedimentary metagenomes.</title>
        <authorList>
            <person name="Kawai M."/>
            <person name="Futagami T."/>
            <person name="Toyoda A."/>
            <person name="Takaki Y."/>
            <person name="Nishi S."/>
            <person name="Hori S."/>
            <person name="Arai W."/>
            <person name="Tsubouchi T."/>
            <person name="Morono Y."/>
            <person name="Uchiyama I."/>
            <person name="Ito T."/>
            <person name="Fujiyama A."/>
            <person name="Inagaki F."/>
            <person name="Takami H."/>
        </authorList>
    </citation>
    <scope>NUCLEOTIDE SEQUENCE</scope>
    <source>
        <strain evidence="2">Expedition CK06-06</strain>
    </source>
</reference>
<accession>X1LHT4</accession>
<protein>
    <recommendedName>
        <fullName evidence="1">NAD-dependent epimerase/dehydratase domain-containing protein</fullName>
    </recommendedName>
</protein>
<dbReference type="Gene3D" id="3.40.50.720">
    <property type="entry name" value="NAD(P)-binding Rossmann-like Domain"/>
    <property type="match status" value="1"/>
</dbReference>
<organism evidence="2">
    <name type="scientific">marine sediment metagenome</name>
    <dbReference type="NCBI Taxonomy" id="412755"/>
    <lineage>
        <taxon>unclassified sequences</taxon>
        <taxon>metagenomes</taxon>
        <taxon>ecological metagenomes</taxon>
    </lineage>
</organism>
<evidence type="ECO:0000313" key="2">
    <source>
        <dbReference type="EMBL" id="GAH93713.1"/>
    </source>
</evidence>
<comment type="caution">
    <text evidence="2">The sequence shown here is derived from an EMBL/GenBank/DDBJ whole genome shotgun (WGS) entry which is preliminary data.</text>
</comment>
<dbReference type="SUPFAM" id="SSF51735">
    <property type="entry name" value="NAD(P)-binding Rossmann-fold domains"/>
    <property type="match status" value="1"/>
</dbReference>
<dbReference type="InterPro" id="IPR001509">
    <property type="entry name" value="Epimerase_deHydtase"/>
</dbReference>
<gene>
    <name evidence="2" type="ORF">S03H2_68992</name>
</gene>
<dbReference type="Pfam" id="PF01370">
    <property type="entry name" value="Epimerase"/>
    <property type="match status" value="1"/>
</dbReference>
<evidence type="ECO:0000259" key="1">
    <source>
        <dbReference type="Pfam" id="PF01370"/>
    </source>
</evidence>
<dbReference type="EMBL" id="BARU01045479">
    <property type="protein sequence ID" value="GAH93713.1"/>
    <property type="molecule type" value="Genomic_DNA"/>
</dbReference>
<dbReference type="InterPro" id="IPR036291">
    <property type="entry name" value="NAD(P)-bd_dom_sf"/>
</dbReference>
<proteinExistence type="predicted"/>
<feature type="non-terminal residue" evidence="2">
    <location>
        <position position="48"/>
    </location>
</feature>
<feature type="domain" description="NAD-dependent epimerase/dehydratase" evidence="1">
    <location>
        <begin position="3"/>
        <end position="34"/>
    </location>
</feature>
<name>X1LHT4_9ZZZZ</name>
<dbReference type="AlphaFoldDB" id="X1LHT4"/>